<dbReference type="Gene3D" id="3.90.550.50">
    <property type="match status" value="1"/>
</dbReference>
<evidence type="ECO:0000256" key="1">
    <source>
        <dbReference type="SAM" id="MobiDB-lite"/>
    </source>
</evidence>
<dbReference type="Pfam" id="PF04646">
    <property type="entry name" value="DUF604"/>
    <property type="match status" value="1"/>
</dbReference>
<keyword evidence="3" id="KW-1185">Reference proteome</keyword>
<organism evidence="2 3">
    <name type="scientific">Rhodotorula diobovata</name>
    <dbReference type="NCBI Taxonomy" id="5288"/>
    <lineage>
        <taxon>Eukaryota</taxon>
        <taxon>Fungi</taxon>
        <taxon>Dikarya</taxon>
        <taxon>Basidiomycota</taxon>
        <taxon>Pucciniomycotina</taxon>
        <taxon>Microbotryomycetes</taxon>
        <taxon>Sporidiobolales</taxon>
        <taxon>Sporidiobolaceae</taxon>
        <taxon>Rhodotorula</taxon>
    </lineage>
</organism>
<gene>
    <name evidence="2" type="ORF">DMC30DRAFT_433889</name>
</gene>
<proteinExistence type="predicted"/>
<sequence length="431" mass="48962">QPVVDEDPVPVHGIEVYPRKIALEPGSDGVEEYLPAGDRIMYGIVTTTQRAKTMSQLWTRWMVPQWPDEEGTPACLVLLSEEEEETDVRDLKETLRSRGLPCGIRKGKYQRYEVRVMSMIREMKDYASDIGQRIDWFVFNDDDTFWVDARATRRMLSKYDPHEQWFVGATTESQKQAAQFVRFAFGGAGMIASQAMMDATYSVWDECHDRYKDVFGGDEMLTRCAATASGRTVQTVTTEERGMHQFDIPGDTTGVLQGGIPMLSLHHFMGGGWVHLFAYGSLLPDMAQIERVRAAAEFLGGDNMFRRHVFGAGKWLVTLGYSITYFEEALRPEDMALMEHTWYEDYPLSFEDRPHINERHDPKGRPAKQTFYIDSTVVSPNTALFTFVQADSWDEHLSDSKRVRIKLLWDGGDPPTPTASTAHEQDPGALS</sequence>
<evidence type="ECO:0000313" key="2">
    <source>
        <dbReference type="EMBL" id="TNY24366.1"/>
    </source>
</evidence>
<dbReference type="PANTHER" id="PTHR10811">
    <property type="entry name" value="FRINGE-RELATED"/>
    <property type="match status" value="1"/>
</dbReference>
<dbReference type="Proteomes" id="UP000311382">
    <property type="component" value="Unassembled WGS sequence"/>
</dbReference>
<evidence type="ECO:0000313" key="3">
    <source>
        <dbReference type="Proteomes" id="UP000311382"/>
    </source>
</evidence>
<feature type="region of interest" description="Disordered" evidence="1">
    <location>
        <begin position="409"/>
        <end position="431"/>
    </location>
</feature>
<dbReference type="EMBL" id="SOZI01000003">
    <property type="protein sequence ID" value="TNY24366.1"/>
    <property type="molecule type" value="Genomic_DNA"/>
</dbReference>
<protein>
    <recommendedName>
        <fullName evidence="4">Glycosyltransferase family 31 protein</fullName>
    </recommendedName>
</protein>
<feature type="non-terminal residue" evidence="2">
    <location>
        <position position="1"/>
    </location>
</feature>
<evidence type="ECO:0008006" key="4">
    <source>
        <dbReference type="Google" id="ProtNLM"/>
    </source>
</evidence>
<dbReference type="OrthoDB" id="2187549at2759"/>
<dbReference type="AlphaFoldDB" id="A0A5C5G7A9"/>
<reference evidence="2 3" key="1">
    <citation type="submission" date="2019-03" db="EMBL/GenBank/DDBJ databases">
        <title>Rhodosporidium diobovatum UCD-FST 08-225 genome sequencing, assembly, and annotation.</title>
        <authorList>
            <person name="Fakankun I.U."/>
            <person name="Fristensky B."/>
            <person name="Levin D.B."/>
        </authorList>
    </citation>
    <scope>NUCLEOTIDE SEQUENCE [LARGE SCALE GENOMIC DNA]</scope>
    <source>
        <strain evidence="2 3">UCD-FST 08-225</strain>
    </source>
</reference>
<comment type="caution">
    <text evidence="2">The sequence shown here is derived from an EMBL/GenBank/DDBJ whole genome shotgun (WGS) entry which is preliminary data.</text>
</comment>
<name>A0A5C5G7A9_9BASI</name>
<dbReference type="InterPro" id="IPR006740">
    <property type="entry name" value="DUF604"/>
</dbReference>
<dbReference type="STRING" id="5288.A0A5C5G7A9"/>
<accession>A0A5C5G7A9</accession>